<dbReference type="RefSeq" id="WP_160560886.1">
    <property type="nucleotide sequence ID" value="NZ_QZDT01000025.1"/>
</dbReference>
<sequence length="354" mass="39417">MSLKSDVMFLGLGNCGCKQAKVFYEMGYKAMFANGSEQDLKILGDVPNIYRLKNFDGFGGHRERALDCLAENEEFVEALQGIKEKIVFVLHSTGGSTGSGIAPYGEEVLTENKDEDGNTEKIVCPVPTLPSFDEPIGKKRSAYKAMLDIQEMKDLLGATFFINNNAAKDYDRINSNFAKMLDSFLTNASYGKLNNFDESEKIEMLRQSGATVLGLFGKEHDKAFMLERLTKNGIFAPIEINKICGDIAVVHSGSDSSDITVEDVITEFGKPFNIFEGYNNGNSTLICVNGLDYPVTHIKQLGELAQQAFNERNRNRKSAEKLSDLDFMEEKAPKVTPEKKTSSKLDLLRMRMKK</sequence>
<comment type="caution">
    <text evidence="2">The sequence shown here is derived from an EMBL/GenBank/DDBJ whole genome shotgun (WGS) entry which is preliminary data.</text>
</comment>
<dbReference type="Gene3D" id="3.40.50.1440">
    <property type="entry name" value="Tubulin/FtsZ, GTPase domain"/>
    <property type="match status" value="1"/>
</dbReference>
<protein>
    <recommendedName>
        <fullName evidence="1">Tubulin/FtsZ GTPase domain-containing protein</fullName>
    </recommendedName>
</protein>
<accession>A0A9X5BHF2</accession>
<evidence type="ECO:0000313" key="2">
    <source>
        <dbReference type="EMBL" id="NBJ93831.1"/>
    </source>
</evidence>
<gene>
    <name evidence="2" type="ORF">D5281_14800</name>
</gene>
<dbReference type="OrthoDB" id="2571143at2"/>
<dbReference type="GO" id="GO:0005525">
    <property type="term" value="F:GTP binding"/>
    <property type="evidence" value="ECO:0007669"/>
    <property type="project" value="InterPro"/>
</dbReference>
<dbReference type="InterPro" id="IPR036525">
    <property type="entry name" value="Tubulin/FtsZ_GTPase_sf"/>
</dbReference>
<dbReference type="EMBL" id="QZDT01000025">
    <property type="protein sequence ID" value="NBJ93831.1"/>
    <property type="molecule type" value="Genomic_DNA"/>
</dbReference>
<dbReference type="Pfam" id="PF00091">
    <property type="entry name" value="Tubulin"/>
    <property type="match status" value="1"/>
</dbReference>
<evidence type="ECO:0000313" key="3">
    <source>
        <dbReference type="Proteomes" id="UP001154420"/>
    </source>
</evidence>
<name>A0A9X5BHF2_9FIRM</name>
<evidence type="ECO:0000259" key="1">
    <source>
        <dbReference type="Pfam" id="PF00091"/>
    </source>
</evidence>
<proteinExistence type="predicted"/>
<keyword evidence="3" id="KW-1185">Reference proteome</keyword>
<feature type="domain" description="Tubulin/FtsZ GTPase" evidence="1">
    <location>
        <begin position="57"/>
        <end position="168"/>
    </location>
</feature>
<dbReference type="AlphaFoldDB" id="A0A9X5BHF2"/>
<reference evidence="2" key="1">
    <citation type="submission" date="2018-09" db="EMBL/GenBank/DDBJ databases">
        <title>Murine metabolic-syndrome-specific gut microbial biobank.</title>
        <authorList>
            <person name="Liu C."/>
        </authorList>
    </citation>
    <scope>NUCLEOTIDE SEQUENCE</scope>
    <source>
        <strain evidence="2">D42-62</strain>
    </source>
</reference>
<organism evidence="2 3">
    <name type="scientific">Parablautia muri</name>
    <dbReference type="NCBI Taxonomy" id="2320879"/>
    <lineage>
        <taxon>Bacteria</taxon>
        <taxon>Bacillati</taxon>
        <taxon>Bacillota</taxon>
        <taxon>Clostridia</taxon>
        <taxon>Lachnospirales</taxon>
        <taxon>Lachnospiraceae</taxon>
        <taxon>Parablautia</taxon>
    </lineage>
</organism>
<dbReference type="InterPro" id="IPR003008">
    <property type="entry name" value="Tubulin_FtsZ_GTPase"/>
</dbReference>
<dbReference type="SUPFAM" id="SSF52490">
    <property type="entry name" value="Tubulin nucleotide-binding domain-like"/>
    <property type="match status" value="1"/>
</dbReference>
<dbReference type="Proteomes" id="UP001154420">
    <property type="component" value="Unassembled WGS sequence"/>
</dbReference>